<keyword evidence="1" id="KW-0812">Transmembrane</keyword>
<evidence type="ECO:0008006" key="4">
    <source>
        <dbReference type="Google" id="ProtNLM"/>
    </source>
</evidence>
<evidence type="ECO:0000256" key="1">
    <source>
        <dbReference type="SAM" id="Phobius"/>
    </source>
</evidence>
<accession>A0A1Y3EH29</accession>
<comment type="caution">
    <text evidence="2">The sequence shown here is derived from an EMBL/GenBank/DDBJ whole genome shotgun (WGS) entry which is preliminary data.</text>
</comment>
<name>A0A1Y3EH29_9BILA</name>
<dbReference type="Proteomes" id="UP000243006">
    <property type="component" value="Unassembled WGS sequence"/>
</dbReference>
<dbReference type="InterPro" id="IPR010761">
    <property type="entry name" value="Clc_prot-like"/>
</dbReference>
<gene>
    <name evidence="2" type="ORF">D917_09974</name>
</gene>
<proteinExistence type="predicted"/>
<dbReference type="EMBL" id="LVZM01015904">
    <property type="protein sequence ID" value="OUC43137.1"/>
    <property type="molecule type" value="Genomic_DNA"/>
</dbReference>
<evidence type="ECO:0000313" key="2">
    <source>
        <dbReference type="EMBL" id="OUC43137.1"/>
    </source>
</evidence>
<organism evidence="2 3">
    <name type="scientific">Trichinella nativa</name>
    <dbReference type="NCBI Taxonomy" id="6335"/>
    <lineage>
        <taxon>Eukaryota</taxon>
        <taxon>Metazoa</taxon>
        <taxon>Ecdysozoa</taxon>
        <taxon>Nematoda</taxon>
        <taxon>Enoplea</taxon>
        <taxon>Dorylaimia</taxon>
        <taxon>Trichinellida</taxon>
        <taxon>Trichinellidae</taxon>
        <taxon>Trichinella</taxon>
    </lineage>
</organism>
<feature type="transmembrane region" description="Helical" evidence="1">
    <location>
        <begin position="12"/>
        <end position="33"/>
    </location>
</feature>
<protein>
    <recommendedName>
        <fullName evidence="4">Clc-like protein</fullName>
    </recommendedName>
</protein>
<dbReference type="AlphaFoldDB" id="A0A1Y3EH29"/>
<keyword evidence="1" id="KW-0472">Membrane</keyword>
<dbReference type="Pfam" id="PF07062">
    <property type="entry name" value="Clc-like"/>
    <property type="match status" value="1"/>
</dbReference>
<dbReference type="GO" id="GO:0016020">
    <property type="term" value="C:membrane"/>
    <property type="evidence" value="ECO:0007669"/>
    <property type="project" value="InterPro"/>
</dbReference>
<reference evidence="2 3" key="1">
    <citation type="submission" date="2015-04" db="EMBL/GenBank/DDBJ databases">
        <title>Draft genome of the roundworm Trichinella nativa.</title>
        <authorList>
            <person name="Mitreva M."/>
        </authorList>
    </citation>
    <scope>NUCLEOTIDE SEQUENCE [LARGE SCALE GENOMIC DNA]</scope>
    <source>
        <strain evidence="2 3">ISS45</strain>
    </source>
</reference>
<sequence>MEQYQLKTIRLTFHVFGLVLQLFAIILFFVALLTPAWQELHTTTEFETYFQRGLCVDCLWKQRQNAIEQIDFIGWMCTCKFGTNHIFGDKVEEASGRKFFVSFFYRLRNTVHTQIYIYTTNFVLTDLEWDIATIGLISSSGLLSLIALFVAGLIDEPRFAGISWTLLNLFSTIASITAVNIFYNMSYIMQSKTSSDYYTVHSSNMLLYILIVSVSKQPLFSLTPSKLNLQTADEISIKNDSLFNTKI</sequence>
<feature type="transmembrane region" description="Helical" evidence="1">
    <location>
        <begin position="166"/>
        <end position="185"/>
    </location>
</feature>
<keyword evidence="1" id="KW-1133">Transmembrane helix</keyword>
<evidence type="ECO:0000313" key="3">
    <source>
        <dbReference type="Proteomes" id="UP000243006"/>
    </source>
</evidence>
<feature type="transmembrane region" description="Helical" evidence="1">
    <location>
        <begin position="131"/>
        <end position="154"/>
    </location>
</feature>